<evidence type="ECO:0000313" key="2">
    <source>
        <dbReference type="Proteomes" id="UP000675880"/>
    </source>
</evidence>
<accession>A0ABM8R2E4</accession>
<keyword evidence="2" id="KW-1185">Reference proteome</keyword>
<evidence type="ECO:0000313" key="1">
    <source>
        <dbReference type="EMBL" id="CAE6728682.1"/>
    </source>
</evidence>
<dbReference type="RefSeq" id="WP_213041603.1">
    <property type="nucleotide sequence ID" value="NZ_CAJNBJ010000002.1"/>
</dbReference>
<dbReference type="Proteomes" id="UP000675880">
    <property type="component" value="Unassembled WGS sequence"/>
</dbReference>
<name>A0ABM8R2E4_9BACT</name>
<proteinExistence type="predicted"/>
<reference evidence="1 2" key="1">
    <citation type="submission" date="2021-02" db="EMBL/GenBank/DDBJ databases">
        <authorList>
            <person name="Han P."/>
        </authorList>
    </citation>
    <scope>NUCLEOTIDE SEQUENCE [LARGE SCALE GENOMIC DNA]</scope>
    <source>
        <strain evidence="1">Candidatus Nitrospira sp. ZN2</strain>
    </source>
</reference>
<dbReference type="EMBL" id="CAJNBJ010000002">
    <property type="protein sequence ID" value="CAE6728682.1"/>
    <property type="molecule type" value="Genomic_DNA"/>
</dbReference>
<organism evidence="1 2">
    <name type="scientific">Nitrospira defluvii</name>
    <dbReference type="NCBI Taxonomy" id="330214"/>
    <lineage>
        <taxon>Bacteria</taxon>
        <taxon>Pseudomonadati</taxon>
        <taxon>Nitrospirota</taxon>
        <taxon>Nitrospiria</taxon>
        <taxon>Nitrospirales</taxon>
        <taxon>Nitrospiraceae</taxon>
        <taxon>Nitrospira</taxon>
    </lineage>
</organism>
<protein>
    <submittedName>
        <fullName evidence="1">Uncharacterized protein</fullName>
    </submittedName>
</protein>
<gene>
    <name evidence="1" type="ORF">NSPZN2_100242</name>
</gene>
<comment type="caution">
    <text evidence="1">The sequence shown here is derived from an EMBL/GenBank/DDBJ whole genome shotgun (WGS) entry which is preliminary data.</text>
</comment>
<sequence>MFKIKKKIDKPKPPILYNVIEDYSEFDAPGNVTVCAMTLPENLPGHAKILSESYEVPLEQMMQLLTDGGVYVYPQVGGLLTRGLFACRVDASGETPKQTWVLDLMQFAEAEQLARARSLTLMEAATEVFYRTLPEELRTKLAKKNLGLDYRTLDRAVAKGGDIKFIDFRKDWSPHFKRLCIMPDGRLVETGGLEEFAQLHQITAAQAKKLVEEGGTMEVAGGEVLACQIVNGQPAVARFSAKNYSKAKELVATKGLHIMDALSEVAYNDAMMMRTLQRKDLGARI</sequence>